<proteinExistence type="predicted"/>
<feature type="region of interest" description="Disordered" evidence="1">
    <location>
        <begin position="24"/>
        <end position="60"/>
    </location>
</feature>
<organism evidence="2 3">
    <name type="scientific">Boletus edulis BED1</name>
    <dbReference type="NCBI Taxonomy" id="1328754"/>
    <lineage>
        <taxon>Eukaryota</taxon>
        <taxon>Fungi</taxon>
        <taxon>Dikarya</taxon>
        <taxon>Basidiomycota</taxon>
        <taxon>Agaricomycotina</taxon>
        <taxon>Agaricomycetes</taxon>
        <taxon>Agaricomycetidae</taxon>
        <taxon>Boletales</taxon>
        <taxon>Boletineae</taxon>
        <taxon>Boletaceae</taxon>
        <taxon>Boletoideae</taxon>
        <taxon>Boletus</taxon>
    </lineage>
</organism>
<protein>
    <submittedName>
        <fullName evidence="2">Uncharacterized protein</fullName>
    </submittedName>
</protein>
<dbReference type="Proteomes" id="UP001194468">
    <property type="component" value="Unassembled WGS sequence"/>
</dbReference>
<comment type="caution">
    <text evidence="2">The sequence shown here is derived from an EMBL/GenBank/DDBJ whole genome shotgun (WGS) entry which is preliminary data.</text>
</comment>
<evidence type="ECO:0000313" key="2">
    <source>
        <dbReference type="EMBL" id="KAF8448059.1"/>
    </source>
</evidence>
<evidence type="ECO:0000313" key="3">
    <source>
        <dbReference type="Proteomes" id="UP001194468"/>
    </source>
</evidence>
<gene>
    <name evidence="2" type="ORF">L210DRAFT_2834815</name>
</gene>
<dbReference type="EMBL" id="WHUW01000004">
    <property type="protein sequence ID" value="KAF8448059.1"/>
    <property type="molecule type" value="Genomic_DNA"/>
</dbReference>
<accession>A0AAD4C403</accession>
<evidence type="ECO:0000256" key="1">
    <source>
        <dbReference type="SAM" id="MobiDB-lite"/>
    </source>
</evidence>
<reference evidence="2" key="2">
    <citation type="journal article" date="2020" name="Nat. Commun.">
        <title>Large-scale genome sequencing of mycorrhizal fungi provides insights into the early evolution of symbiotic traits.</title>
        <authorList>
            <person name="Miyauchi S."/>
            <person name="Kiss E."/>
            <person name="Kuo A."/>
            <person name="Drula E."/>
            <person name="Kohler A."/>
            <person name="Sanchez-Garcia M."/>
            <person name="Morin E."/>
            <person name="Andreopoulos B."/>
            <person name="Barry K.W."/>
            <person name="Bonito G."/>
            <person name="Buee M."/>
            <person name="Carver A."/>
            <person name="Chen C."/>
            <person name="Cichocki N."/>
            <person name="Clum A."/>
            <person name="Culley D."/>
            <person name="Crous P.W."/>
            <person name="Fauchery L."/>
            <person name="Girlanda M."/>
            <person name="Hayes R.D."/>
            <person name="Keri Z."/>
            <person name="LaButti K."/>
            <person name="Lipzen A."/>
            <person name="Lombard V."/>
            <person name="Magnuson J."/>
            <person name="Maillard F."/>
            <person name="Murat C."/>
            <person name="Nolan M."/>
            <person name="Ohm R.A."/>
            <person name="Pangilinan J."/>
            <person name="Pereira M.F."/>
            <person name="Perotto S."/>
            <person name="Peter M."/>
            <person name="Pfister S."/>
            <person name="Riley R."/>
            <person name="Sitrit Y."/>
            <person name="Stielow J.B."/>
            <person name="Szollosi G."/>
            <person name="Zifcakova L."/>
            <person name="Stursova M."/>
            <person name="Spatafora J.W."/>
            <person name="Tedersoo L."/>
            <person name="Vaario L.M."/>
            <person name="Yamada A."/>
            <person name="Yan M."/>
            <person name="Wang P."/>
            <person name="Xu J."/>
            <person name="Bruns T."/>
            <person name="Baldrian P."/>
            <person name="Vilgalys R."/>
            <person name="Dunand C."/>
            <person name="Henrissat B."/>
            <person name="Grigoriev I.V."/>
            <person name="Hibbett D."/>
            <person name="Nagy L.G."/>
            <person name="Martin F.M."/>
        </authorList>
    </citation>
    <scope>NUCLEOTIDE SEQUENCE</scope>
    <source>
        <strain evidence="2">BED1</strain>
    </source>
</reference>
<feature type="compositionally biased region" description="Basic and acidic residues" evidence="1">
    <location>
        <begin position="33"/>
        <end position="50"/>
    </location>
</feature>
<name>A0AAD4C403_BOLED</name>
<dbReference type="AlphaFoldDB" id="A0AAD4C403"/>
<reference evidence="2" key="1">
    <citation type="submission" date="2019-10" db="EMBL/GenBank/DDBJ databases">
        <authorList>
            <consortium name="DOE Joint Genome Institute"/>
            <person name="Kuo A."/>
            <person name="Miyauchi S."/>
            <person name="Kiss E."/>
            <person name="Drula E."/>
            <person name="Kohler A."/>
            <person name="Sanchez-Garcia M."/>
            <person name="Andreopoulos B."/>
            <person name="Barry K.W."/>
            <person name="Bonito G."/>
            <person name="Buee M."/>
            <person name="Carver A."/>
            <person name="Chen C."/>
            <person name="Cichocki N."/>
            <person name="Clum A."/>
            <person name="Culley D."/>
            <person name="Crous P.W."/>
            <person name="Fauchery L."/>
            <person name="Girlanda M."/>
            <person name="Hayes R."/>
            <person name="Keri Z."/>
            <person name="LaButti K."/>
            <person name="Lipzen A."/>
            <person name="Lombard V."/>
            <person name="Magnuson J."/>
            <person name="Maillard F."/>
            <person name="Morin E."/>
            <person name="Murat C."/>
            <person name="Nolan M."/>
            <person name="Ohm R."/>
            <person name="Pangilinan J."/>
            <person name="Pereira M."/>
            <person name="Perotto S."/>
            <person name="Peter M."/>
            <person name="Riley R."/>
            <person name="Sitrit Y."/>
            <person name="Stielow B."/>
            <person name="Szollosi G."/>
            <person name="Zifcakova L."/>
            <person name="Stursova M."/>
            <person name="Spatafora J.W."/>
            <person name="Tedersoo L."/>
            <person name="Vaario L.-M."/>
            <person name="Yamada A."/>
            <person name="Yan M."/>
            <person name="Wang P."/>
            <person name="Xu J."/>
            <person name="Bruns T."/>
            <person name="Baldrian P."/>
            <person name="Vilgalys R."/>
            <person name="Henrissat B."/>
            <person name="Grigoriev I.V."/>
            <person name="Hibbett D."/>
            <person name="Nagy L.G."/>
            <person name="Martin F.M."/>
        </authorList>
    </citation>
    <scope>NUCLEOTIDE SEQUENCE</scope>
    <source>
        <strain evidence="2">BED1</strain>
    </source>
</reference>
<keyword evidence="3" id="KW-1185">Reference proteome</keyword>
<sequence length="236" mass="25962">MTTVRIRVRMRTVAVTSLLVRCTRPSTPSHSADTPREASIEGKDGVRGRTSDGAIDDGRPIGSEIAVEKMAGILGNEAERMAQREAHAMTRNKSEHCTTARWRQKSGPAIHEQVMVLAPEASKPLPNDPRPSGDCLGLTRDQHDAAHGIVVLGVRICKVQSPLTISGNSSSVARLLSTFDIPQYSCNNIFWVILHTSIFSASSQFQPELPVFREMLEYYLRFSLHKHTMVSGVLST</sequence>